<dbReference type="InterPro" id="IPR003813">
    <property type="entry name" value="MvhD/FlpD"/>
</dbReference>
<dbReference type="Proteomes" id="UP000663203">
    <property type="component" value="Chromosome"/>
</dbReference>
<dbReference type="Pfam" id="PF12838">
    <property type="entry name" value="Fer4_7"/>
    <property type="match status" value="1"/>
</dbReference>
<evidence type="ECO:0000259" key="10">
    <source>
        <dbReference type="PROSITE" id="PS51379"/>
    </source>
</evidence>
<keyword evidence="7" id="KW-0408">Iron</keyword>
<evidence type="ECO:0000256" key="4">
    <source>
        <dbReference type="ARBA" id="ARBA00022737"/>
    </source>
</evidence>
<feature type="domain" description="4Fe-4S ferredoxin-type" evidence="10">
    <location>
        <begin position="331"/>
        <end position="360"/>
    </location>
</feature>
<name>A0A8A2VB61_9EURY</name>
<feature type="region of interest" description="Disordered" evidence="9">
    <location>
        <begin position="519"/>
        <end position="539"/>
    </location>
</feature>
<dbReference type="EMBL" id="CP071462">
    <property type="protein sequence ID" value="QSW99289.1"/>
    <property type="molecule type" value="Genomic_DNA"/>
</dbReference>
<evidence type="ECO:0000256" key="9">
    <source>
        <dbReference type="SAM" id="MobiDB-lite"/>
    </source>
</evidence>
<dbReference type="SUPFAM" id="SSF54862">
    <property type="entry name" value="4Fe-4S ferredoxins"/>
    <property type="match status" value="3"/>
</dbReference>
<keyword evidence="12" id="KW-1185">Reference proteome</keyword>
<keyword evidence="4" id="KW-0677">Repeat</keyword>
<feature type="compositionally biased region" description="Basic and acidic residues" evidence="9">
    <location>
        <begin position="523"/>
        <end position="538"/>
    </location>
</feature>
<feature type="domain" description="4Fe-4S ferredoxin-type" evidence="10">
    <location>
        <begin position="571"/>
        <end position="599"/>
    </location>
</feature>
<dbReference type="Pfam" id="PF02662">
    <property type="entry name" value="FlpD"/>
    <property type="match status" value="1"/>
</dbReference>
<dbReference type="InterPro" id="IPR050572">
    <property type="entry name" value="Fe-S_Ferredoxin"/>
</dbReference>
<dbReference type="KEGG" id="hakz:J0X25_18255"/>
<dbReference type="Gene3D" id="3.30.70.20">
    <property type="match status" value="2"/>
</dbReference>
<dbReference type="GO" id="GO:0046872">
    <property type="term" value="F:metal ion binding"/>
    <property type="evidence" value="ECO:0007669"/>
    <property type="project" value="UniProtKB-KW"/>
</dbReference>
<keyword evidence="6" id="KW-0560">Oxidoreductase</keyword>
<dbReference type="RefSeq" id="WP_207288897.1">
    <property type="nucleotide sequence ID" value="NZ_CP071462.1"/>
</dbReference>
<feature type="domain" description="4Fe-4S ferredoxin-type" evidence="10">
    <location>
        <begin position="601"/>
        <end position="630"/>
    </location>
</feature>
<keyword evidence="3" id="KW-0479">Metal-binding</keyword>
<keyword evidence="5" id="KW-0249">Electron transport</keyword>
<sequence length="712" mass="76274">MRVGSFVCSCADTCEVDLEGAREGIEGVDVAASSRLLCEDGLPAMEHVIEEYDLDELIVTCPESRVQRKLERVAEQQGVHPDAVSFVDQREGAGWVHDEAGATAKTARMVNARQAGLEAESPSRTLTREAGERVAVVADPDTAAALADDADVTLIADGDEYVDSAADLDHVTIERGRVAGVDGRFGEFEVRLESRVTEECISCMKCVHEGPDEQVTRYPVDIDPDAPDGAWTDVCPTDAIEMDGVERELEFDQIVYPAATRRTRGGRVGFYTAPIDAATISAVRKHLGGIEKPAHLDLEMEVCAAGDSSQPGCNECVEVCPHDAVERSRIDAVAFHEEACQNCGACTSACPTGATMLREPSNERIAREVEALLRPTGEEGGWLLNRSGSDVDAPIVAFVCSEEADDALAEYGRLAAAGKADVEYPPILPVRVNCTDTVGEAHGMHALASGADGVAIVGCGGDCLHSGPEPKADLVDRLNRASRDLELGERFAFFAPDADEPGAFVEAISTFAVELEPSPVPAGEHEATGETDADRENPAFDSHGWTLESVRAILEHVDPEREVIRGLTDFGRMEVGDGCTLTPTCSTLCPTDAIRRDEETATLEFNHERCVNCGTCEEGCIEDVITMREGLDRSLLPENRGDADDPAWIAVHDGEMRECNNCGKPFTSEGSARKIQSAVGDVVADLAPGARGSVFDYCGDCRAQLLYDRGNG</sequence>
<keyword evidence="2" id="KW-0004">4Fe-4S</keyword>
<keyword evidence="8" id="KW-0411">Iron-sulfur</keyword>
<accession>A0A8A2VB61</accession>
<dbReference type="PROSITE" id="PS51379">
    <property type="entry name" value="4FE4S_FER_2"/>
    <property type="match status" value="4"/>
</dbReference>
<evidence type="ECO:0000256" key="3">
    <source>
        <dbReference type="ARBA" id="ARBA00022723"/>
    </source>
</evidence>
<evidence type="ECO:0000256" key="8">
    <source>
        <dbReference type="ARBA" id="ARBA00023014"/>
    </source>
</evidence>
<dbReference type="AlphaFoldDB" id="A0A8A2VB61"/>
<evidence type="ECO:0000256" key="6">
    <source>
        <dbReference type="ARBA" id="ARBA00023002"/>
    </source>
</evidence>
<gene>
    <name evidence="11" type="ORF">J0X25_18255</name>
</gene>
<evidence type="ECO:0000313" key="12">
    <source>
        <dbReference type="Proteomes" id="UP000663203"/>
    </source>
</evidence>
<dbReference type="InterPro" id="IPR017900">
    <property type="entry name" value="4Fe4S_Fe_S_CS"/>
</dbReference>
<organism evidence="11 12">
    <name type="scientific">Haloterrigena alkaliphila</name>
    <dbReference type="NCBI Taxonomy" id="2816475"/>
    <lineage>
        <taxon>Archaea</taxon>
        <taxon>Methanobacteriati</taxon>
        <taxon>Methanobacteriota</taxon>
        <taxon>Stenosarchaea group</taxon>
        <taxon>Halobacteria</taxon>
        <taxon>Halobacteriales</taxon>
        <taxon>Natrialbaceae</taxon>
        <taxon>Haloterrigena</taxon>
    </lineage>
</organism>
<dbReference type="GO" id="GO:0016491">
    <property type="term" value="F:oxidoreductase activity"/>
    <property type="evidence" value="ECO:0007669"/>
    <property type="project" value="UniProtKB-KW"/>
</dbReference>
<proteinExistence type="predicted"/>
<dbReference type="GO" id="GO:0051539">
    <property type="term" value="F:4 iron, 4 sulfur cluster binding"/>
    <property type="evidence" value="ECO:0007669"/>
    <property type="project" value="UniProtKB-KW"/>
</dbReference>
<protein>
    <submittedName>
        <fullName evidence="11">Hydrogenase iron-sulfur subunit</fullName>
    </submittedName>
</protein>
<evidence type="ECO:0000256" key="1">
    <source>
        <dbReference type="ARBA" id="ARBA00022448"/>
    </source>
</evidence>
<evidence type="ECO:0000256" key="5">
    <source>
        <dbReference type="ARBA" id="ARBA00022982"/>
    </source>
</evidence>
<dbReference type="GeneID" id="63189290"/>
<evidence type="ECO:0000256" key="2">
    <source>
        <dbReference type="ARBA" id="ARBA00022485"/>
    </source>
</evidence>
<dbReference type="PANTHER" id="PTHR43687:SF6">
    <property type="entry name" value="L-ASPARTATE SEMIALDEHYDE SULFURTRANSFERASE IRON-SULFUR SUBUNIT"/>
    <property type="match status" value="1"/>
</dbReference>
<evidence type="ECO:0000313" key="11">
    <source>
        <dbReference type="EMBL" id="QSW99289.1"/>
    </source>
</evidence>
<evidence type="ECO:0000256" key="7">
    <source>
        <dbReference type="ARBA" id="ARBA00023004"/>
    </source>
</evidence>
<dbReference type="InterPro" id="IPR017896">
    <property type="entry name" value="4Fe4S_Fe-S-bd"/>
</dbReference>
<reference evidence="11 12" key="1">
    <citation type="submission" date="2021-03" db="EMBL/GenBank/DDBJ databases">
        <title>Haloterrigena longa sp. nov. and Haloterrigena limicola sp. nov., extremely halophilic archaea isolated from a salt lake.</title>
        <authorList>
            <person name="Henglin C."/>
        </authorList>
    </citation>
    <scope>NUCLEOTIDE SEQUENCE [LARGE SCALE GENOMIC DNA]</scope>
    <source>
        <strain evidence="11 12">KZCA68</strain>
    </source>
</reference>
<dbReference type="PROSITE" id="PS00198">
    <property type="entry name" value="4FE4S_FER_1"/>
    <property type="match status" value="1"/>
</dbReference>
<feature type="domain" description="4Fe-4S ferredoxin-type" evidence="10">
    <location>
        <begin position="312"/>
        <end position="330"/>
    </location>
</feature>
<keyword evidence="1" id="KW-0813">Transport</keyword>
<dbReference type="PANTHER" id="PTHR43687">
    <property type="entry name" value="ADENYLYLSULFATE REDUCTASE, BETA SUBUNIT"/>
    <property type="match status" value="1"/>
</dbReference>